<dbReference type="GeneID" id="43644629"/>
<evidence type="ECO:0000313" key="2">
    <source>
        <dbReference type="Proteomes" id="UP000325672"/>
    </source>
</evidence>
<sequence>MSLSGAFVRKVFAMVVVVGATAVDVILMPETEISIALTVELVRKVFVIIVQSPGFSDAADPNVSTIVDDTPDRQLPPSLLSGVPFSRLYPLTPNQSLQISVHSNGCTYEGQHVPKVLEPSLIEVATVYCNPACCHEAIISGGAHPTYGSL</sequence>
<evidence type="ECO:0000313" key="1">
    <source>
        <dbReference type="EMBL" id="KAE8135289.1"/>
    </source>
</evidence>
<dbReference type="OrthoDB" id="10561690at2759"/>
<name>A0A5N6SN47_ASPPS</name>
<accession>A0A5N6SN47</accession>
<dbReference type="Proteomes" id="UP000325672">
    <property type="component" value="Unassembled WGS sequence"/>
</dbReference>
<proteinExistence type="predicted"/>
<organism evidence="1 2">
    <name type="scientific">Aspergillus pseudotamarii</name>
    <dbReference type="NCBI Taxonomy" id="132259"/>
    <lineage>
        <taxon>Eukaryota</taxon>
        <taxon>Fungi</taxon>
        <taxon>Dikarya</taxon>
        <taxon>Ascomycota</taxon>
        <taxon>Pezizomycotina</taxon>
        <taxon>Eurotiomycetes</taxon>
        <taxon>Eurotiomycetidae</taxon>
        <taxon>Eurotiales</taxon>
        <taxon>Aspergillaceae</taxon>
        <taxon>Aspergillus</taxon>
        <taxon>Aspergillus subgen. Circumdati</taxon>
    </lineage>
</organism>
<keyword evidence="2" id="KW-1185">Reference proteome</keyword>
<dbReference type="AlphaFoldDB" id="A0A5N6SN47"/>
<gene>
    <name evidence="1" type="ORF">BDV38DRAFT_285116</name>
</gene>
<dbReference type="RefSeq" id="XP_031911352.1">
    <property type="nucleotide sequence ID" value="XM_032060419.1"/>
</dbReference>
<protein>
    <submittedName>
        <fullName evidence="1">Uncharacterized protein</fullName>
    </submittedName>
</protein>
<dbReference type="EMBL" id="ML743595">
    <property type="protein sequence ID" value="KAE8135289.1"/>
    <property type="molecule type" value="Genomic_DNA"/>
</dbReference>
<reference evidence="1 2" key="1">
    <citation type="submission" date="2019-04" db="EMBL/GenBank/DDBJ databases">
        <title>Friends and foes A comparative genomics study of 23 Aspergillus species from section Flavi.</title>
        <authorList>
            <consortium name="DOE Joint Genome Institute"/>
            <person name="Kjaerbolling I."/>
            <person name="Vesth T."/>
            <person name="Frisvad J.C."/>
            <person name="Nybo J.L."/>
            <person name="Theobald S."/>
            <person name="Kildgaard S."/>
            <person name="Isbrandt T."/>
            <person name="Kuo A."/>
            <person name="Sato A."/>
            <person name="Lyhne E.K."/>
            <person name="Kogle M.E."/>
            <person name="Wiebenga A."/>
            <person name="Kun R.S."/>
            <person name="Lubbers R.J."/>
            <person name="Makela M.R."/>
            <person name="Barry K."/>
            <person name="Chovatia M."/>
            <person name="Clum A."/>
            <person name="Daum C."/>
            <person name="Haridas S."/>
            <person name="He G."/>
            <person name="LaButti K."/>
            <person name="Lipzen A."/>
            <person name="Mondo S."/>
            <person name="Riley R."/>
            <person name="Salamov A."/>
            <person name="Simmons B.A."/>
            <person name="Magnuson J.K."/>
            <person name="Henrissat B."/>
            <person name="Mortensen U.H."/>
            <person name="Larsen T.O."/>
            <person name="Devries R.P."/>
            <person name="Grigoriev I.V."/>
            <person name="Machida M."/>
            <person name="Baker S.E."/>
            <person name="Andersen M.R."/>
        </authorList>
    </citation>
    <scope>NUCLEOTIDE SEQUENCE [LARGE SCALE GENOMIC DNA]</scope>
    <source>
        <strain evidence="1 2">CBS 117625</strain>
    </source>
</reference>